<comment type="caution">
    <text evidence="12">The sequence shown here is derived from an EMBL/GenBank/DDBJ whole genome shotgun (WGS) entry which is preliminary data.</text>
</comment>
<dbReference type="FunFam" id="1.10.10.10:FF:000214">
    <property type="entry name" value="Methylated-DNA--protein-cysteine methyltransferase"/>
    <property type="match status" value="1"/>
</dbReference>
<dbReference type="Gene3D" id="1.10.10.10">
    <property type="entry name" value="Winged helix-like DNA-binding domain superfamily/Winged helix DNA-binding domain"/>
    <property type="match status" value="1"/>
</dbReference>
<dbReference type="GO" id="GO:0003908">
    <property type="term" value="F:methylated-DNA-[protein]-cysteine S-methyltransferase activity"/>
    <property type="evidence" value="ECO:0007669"/>
    <property type="project" value="UniProtKB-EC"/>
</dbReference>
<dbReference type="RefSeq" id="WP_136457780.1">
    <property type="nucleotide sequence ID" value="NZ_SRSF01000002.1"/>
</dbReference>
<evidence type="ECO:0000259" key="11">
    <source>
        <dbReference type="PROSITE" id="PS01124"/>
    </source>
</evidence>
<dbReference type="GO" id="GO:0032259">
    <property type="term" value="P:methylation"/>
    <property type="evidence" value="ECO:0007669"/>
    <property type="project" value="UniProtKB-KW"/>
</dbReference>
<dbReference type="AlphaFoldDB" id="A0A4S4NKW5"/>
<evidence type="ECO:0000313" key="12">
    <source>
        <dbReference type="EMBL" id="THH40479.1"/>
    </source>
</evidence>
<proteinExistence type="inferred from homology"/>
<dbReference type="SUPFAM" id="SSF46689">
    <property type="entry name" value="Homeodomain-like"/>
    <property type="match status" value="1"/>
</dbReference>
<evidence type="ECO:0000313" key="13">
    <source>
        <dbReference type="Proteomes" id="UP000308528"/>
    </source>
</evidence>
<evidence type="ECO:0000256" key="8">
    <source>
        <dbReference type="ARBA" id="ARBA00023163"/>
    </source>
</evidence>
<dbReference type="Proteomes" id="UP000308528">
    <property type="component" value="Unassembled WGS sequence"/>
</dbReference>
<dbReference type="SMART" id="SM00342">
    <property type="entry name" value="HTH_ARAC"/>
    <property type="match status" value="1"/>
</dbReference>
<dbReference type="OrthoDB" id="9802228at2"/>
<dbReference type="Pfam" id="PF12833">
    <property type="entry name" value="HTH_18"/>
    <property type="match status" value="1"/>
</dbReference>
<dbReference type="Gene3D" id="1.10.10.60">
    <property type="entry name" value="Homeodomain-like"/>
    <property type="match status" value="1"/>
</dbReference>
<keyword evidence="4 12" id="KW-0489">Methyltransferase</keyword>
<dbReference type="Gene3D" id="3.30.160.70">
    <property type="entry name" value="Methylated DNA-protein cysteine methyltransferase domain"/>
    <property type="match status" value="1"/>
</dbReference>
<keyword evidence="6" id="KW-0227">DNA damage</keyword>
<dbReference type="InterPro" id="IPR009057">
    <property type="entry name" value="Homeodomain-like_sf"/>
</dbReference>
<keyword evidence="8" id="KW-0804">Transcription</keyword>
<evidence type="ECO:0000256" key="10">
    <source>
        <dbReference type="ARBA" id="ARBA00049348"/>
    </source>
</evidence>
<dbReference type="GO" id="GO:0006281">
    <property type="term" value="P:DNA repair"/>
    <property type="evidence" value="ECO:0007669"/>
    <property type="project" value="UniProtKB-KW"/>
</dbReference>
<evidence type="ECO:0000256" key="2">
    <source>
        <dbReference type="ARBA" id="ARBA00008711"/>
    </source>
</evidence>
<protein>
    <recommendedName>
        <fullName evidence="3">methylated-DNA--[protein]-cysteine S-methyltransferase</fullName>
        <ecNumber evidence="3">2.1.1.63</ecNumber>
    </recommendedName>
</protein>
<keyword evidence="7" id="KW-0805">Transcription regulation</keyword>
<gene>
    <name evidence="12" type="ORF">E4021_07015</name>
</gene>
<feature type="domain" description="HTH araC/xylS-type" evidence="11">
    <location>
        <begin position="11"/>
        <end position="108"/>
    </location>
</feature>
<dbReference type="PROSITE" id="PS01124">
    <property type="entry name" value="HTH_ARAC_FAMILY_2"/>
    <property type="match status" value="1"/>
</dbReference>
<name>A0A4S4NKW5_9BACT</name>
<dbReference type="SUPFAM" id="SSF53155">
    <property type="entry name" value="Methylated DNA-protein cysteine methyltransferase domain"/>
    <property type="match status" value="1"/>
</dbReference>
<dbReference type="InterPro" id="IPR036217">
    <property type="entry name" value="MethylDNA_cys_MeTrfase_DNAb"/>
</dbReference>
<dbReference type="InterPro" id="IPR018060">
    <property type="entry name" value="HTH_AraC"/>
</dbReference>
<sequence length="275" mass="30412">MYDTETYDRIARAIRFIRDRQSEQPDLATVAEHVQLSKFHFQRLFTTWAGVSPKTYLQYLTTERARSALEGGSTTLQTSYASGLSGNARLHEHFVKVLACTPGEYRRGGEGLNLRYTSFPTPFGTALAAETERGICSLSFSDGPADPHKLREAFPRATLIEGIGEQTAAVKTYFTSWERPARPIGLDLRGTPFQLQVWRALLAIPPGKLLTYAEMATAVGKPSASRAVGSAIGKNSVAYLIPCHRVIRSDGGLGGYRWGSDRKQVINDWEKLRGL</sequence>
<dbReference type="CDD" id="cd06445">
    <property type="entry name" value="ATase"/>
    <property type="match status" value="1"/>
</dbReference>
<evidence type="ECO:0000256" key="6">
    <source>
        <dbReference type="ARBA" id="ARBA00022763"/>
    </source>
</evidence>
<dbReference type="NCBIfam" id="TIGR00589">
    <property type="entry name" value="ogt"/>
    <property type="match status" value="1"/>
</dbReference>
<dbReference type="PANTHER" id="PTHR10815:SF13">
    <property type="entry name" value="METHYLATED-DNA--PROTEIN-CYSTEINE METHYLTRANSFERASE"/>
    <property type="match status" value="1"/>
</dbReference>
<dbReference type="InterPro" id="IPR014048">
    <property type="entry name" value="MethylDNA_cys_MeTrfase_DNA-bd"/>
</dbReference>
<keyword evidence="13" id="KW-1185">Reference proteome</keyword>
<dbReference type="EMBL" id="SRSF01000002">
    <property type="protein sequence ID" value="THH40479.1"/>
    <property type="molecule type" value="Genomic_DNA"/>
</dbReference>
<keyword evidence="9" id="KW-0234">DNA repair</keyword>
<comment type="catalytic activity">
    <reaction evidence="1">
        <text>a 4-O-methyl-thymidine in DNA + L-cysteinyl-[protein] = a thymidine in DNA + S-methyl-L-cysteinyl-[protein]</text>
        <dbReference type="Rhea" id="RHEA:53428"/>
        <dbReference type="Rhea" id="RHEA-COMP:10131"/>
        <dbReference type="Rhea" id="RHEA-COMP:10132"/>
        <dbReference type="Rhea" id="RHEA-COMP:13555"/>
        <dbReference type="Rhea" id="RHEA-COMP:13556"/>
        <dbReference type="ChEBI" id="CHEBI:29950"/>
        <dbReference type="ChEBI" id="CHEBI:82612"/>
        <dbReference type="ChEBI" id="CHEBI:137386"/>
        <dbReference type="ChEBI" id="CHEBI:137387"/>
        <dbReference type="EC" id="2.1.1.63"/>
    </reaction>
</comment>
<dbReference type="GO" id="GO:0043565">
    <property type="term" value="F:sequence-specific DNA binding"/>
    <property type="evidence" value="ECO:0007669"/>
    <property type="project" value="InterPro"/>
</dbReference>
<dbReference type="PANTHER" id="PTHR10815">
    <property type="entry name" value="METHYLATED-DNA--PROTEIN-CYSTEINE METHYLTRANSFERASE"/>
    <property type="match status" value="1"/>
</dbReference>
<dbReference type="Pfam" id="PF01035">
    <property type="entry name" value="DNA_binding_1"/>
    <property type="match status" value="1"/>
</dbReference>
<evidence type="ECO:0000256" key="9">
    <source>
        <dbReference type="ARBA" id="ARBA00023204"/>
    </source>
</evidence>
<dbReference type="InterPro" id="IPR036388">
    <property type="entry name" value="WH-like_DNA-bd_sf"/>
</dbReference>
<dbReference type="InterPro" id="IPR036631">
    <property type="entry name" value="MGMT_N_sf"/>
</dbReference>
<evidence type="ECO:0000256" key="4">
    <source>
        <dbReference type="ARBA" id="ARBA00022603"/>
    </source>
</evidence>
<comment type="catalytic activity">
    <reaction evidence="10">
        <text>a 6-O-methyl-2'-deoxyguanosine in DNA + L-cysteinyl-[protein] = S-methyl-L-cysteinyl-[protein] + a 2'-deoxyguanosine in DNA</text>
        <dbReference type="Rhea" id="RHEA:24000"/>
        <dbReference type="Rhea" id="RHEA-COMP:10131"/>
        <dbReference type="Rhea" id="RHEA-COMP:10132"/>
        <dbReference type="Rhea" id="RHEA-COMP:11367"/>
        <dbReference type="Rhea" id="RHEA-COMP:11368"/>
        <dbReference type="ChEBI" id="CHEBI:29950"/>
        <dbReference type="ChEBI" id="CHEBI:82612"/>
        <dbReference type="ChEBI" id="CHEBI:85445"/>
        <dbReference type="ChEBI" id="CHEBI:85448"/>
        <dbReference type="EC" id="2.1.1.63"/>
    </reaction>
</comment>
<evidence type="ECO:0000256" key="5">
    <source>
        <dbReference type="ARBA" id="ARBA00022679"/>
    </source>
</evidence>
<evidence type="ECO:0000256" key="7">
    <source>
        <dbReference type="ARBA" id="ARBA00023015"/>
    </source>
</evidence>
<keyword evidence="5 12" id="KW-0808">Transferase</keyword>
<reference evidence="12 13" key="1">
    <citation type="submission" date="2019-04" db="EMBL/GenBank/DDBJ databases">
        <title>Lewinella litorea sp. nov., isolated from a marine sand.</title>
        <authorList>
            <person name="Yoon J.-H."/>
        </authorList>
    </citation>
    <scope>NUCLEOTIDE SEQUENCE [LARGE SCALE GENOMIC DNA]</scope>
    <source>
        <strain evidence="12 13">HSMS-39</strain>
    </source>
</reference>
<accession>A0A4S4NKW5</accession>
<organism evidence="12 13">
    <name type="scientific">Neolewinella litorea</name>
    <dbReference type="NCBI Taxonomy" id="2562452"/>
    <lineage>
        <taxon>Bacteria</taxon>
        <taxon>Pseudomonadati</taxon>
        <taxon>Bacteroidota</taxon>
        <taxon>Saprospiria</taxon>
        <taxon>Saprospirales</taxon>
        <taxon>Lewinellaceae</taxon>
        <taxon>Neolewinella</taxon>
    </lineage>
</organism>
<comment type="similarity">
    <text evidence="2">Belongs to the MGMT family.</text>
</comment>
<dbReference type="SUPFAM" id="SSF46767">
    <property type="entry name" value="Methylated DNA-protein cysteine methyltransferase, C-terminal domain"/>
    <property type="match status" value="1"/>
</dbReference>
<evidence type="ECO:0000256" key="1">
    <source>
        <dbReference type="ARBA" id="ARBA00001286"/>
    </source>
</evidence>
<dbReference type="InterPro" id="IPR001497">
    <property type="entry name" value="MethylDNA_cys_MeTrfase_AS"/>
</dbReference>
<dbReference type="PROSITE" id="PS00374">
    <property type="entry name" value="MGMT"/>
    <property type="match status" value="1"/>
</dbReference>
<evidence type="ECO:0000256" key="3">
    <source>
        <dbReference type="ARBA" id="ARBA00011918"/>
    </source>
</evidence>
<dbReference type="GO" id="GO:0003700">
    <property type="term" value="F:DNA-binding transcription factor activity"/>
    <property type="evidence" value="ECO:0007669"/>
    <property type="project" value="InterPro"/>
</dbReference>
<dbReference type="EC" id="2.1.1.63" evidence="3"/>